<evidence type="ECO:0000313" key="11">
    <source>
        <dbReference type="Proteomes" id="UP000095662"/>
    </source>
</evidence>
<name>A0A174ZW14_9FIRM</name>
<reference evidence="10 11" key="1">
    <citation type="submission" date="2015-09" db="EMBL/GenBank/DDBJ databases">
        <authorList>
            <consortium name="Pathogen Informatics"/>
        </authorList>
    </citation>
    <scope>NUCLEOTIDE SEQUENCE [LARGE SCALE GENOMIC DNA]</scope>
    <source>
        <strain evidence="10 11">2789STDY5834928</strain>
    </source>
</reference>
<dbReference type="InterPro" id="IPR011606">
    <property type="entry name" value="Brnchd-chn_aa_trnsp_permease"/>
</dbReference>
<dbReference type="AlphaFoldDB" id="A0A174ZW14"/>
<evidence type="ECO:0000313" key="10">
    <source>
        <dbReference type="EMBL" id="CUQ91454.1"/>
    </source>
</evidence>
<dbReference type="PANTHER" id="PTHR34979">
    <property type="entry name" value="INNER MEMBRANE PROTEIN YGAZ"/>
    <property type="match status" value="1"/>
</dbReference>
<feature type="compositionally biased region" description="Basic and acidic residues" evidence="8">
    <location>
        <begin position="233"/>
        <end position="252"/>
    </location>
</feature>
<evidence type="ECO:0000256" key="5">
    <source>
        <dbReference type="ARBA" id="ARBA00022692"/>
    </source>
</evidence>
<dbReference type="OrthoDB" id="3181706at2"/>
<gene>
    <name evidence="10" type="primary">ygaZ</name>
    <name evidence="10" type="ORF">ERS852540_02339</name>
</gene>
<keyword evidence="3" id="KW-0813">Transport</keyword>
<accession>A0A174ZW14</accession>
<evidence type="ECO:0000256" key="7">
    <source>
        <dbReference type="ARBA" id="ARBA00023136"/>
    </source>
</evidence>
<evidence type="ECO:0000256" key="6">
    <source>
        <dbReference type="ARBA" id="ARBA00022989"/>
    </source>
</evidence>
<feature type="region of interest" description="Disordered" evidence="8">
    <location>
        <begin position="228"/>
        <end position="270"/>
    </location>
</feature>
<dbReference type="PANTHER" id="PTHR34979:SF1">
    <property type="entry name" value="INNER MEMBRANE PROTEIN YGAZ"/>
    <property type="match status" value="1"/>
</dbReference>
<evidence type="ECO:0000256" key="3">
    <source>
        <dbReference type="ARBA" id="ARBA00022448"/>
    </source>
</evidence>
<dbReference type="Proteomes" id="UP000095662">
    <property type="component" value="Unassembled WGS sequence"/>
</dbReference>
<dbReference type="EMBL" id="CZBY01000024">
    <property type="protein sequence ID" value="CUQ91454.1"/>
    <property type="molecule type" value="Genomic_DNA"/>
</dbReference>
<keyword evidence="5 9" id="KW-0812">Transmembrane</keyword>
<evidence type="ECO:0000256" key="9">
    <source>
        <dbReference type="SAM" id="Phobius"/>
    </source>
</evidence>
<comment type="subcellular location">
    <subcellularLocation>
        <location evidence="1">Cell membrane</location>
        <topology evidence="1">Multi-pass membrane protein</topology>
    </subcellularLocation>
</comment>
<keyword evidence="7 9" id="KW-0472">Membrane</keyword>
<evidence type="ECO:0000256" key="4">
    <source>
        <dbReference type="ARBA" id="ARBA00022475"/>
    </source>
</evidence>
<feature type="transmembrane region" description="Helical" evidence="9">
    <location>
        <begin position="21"/>
        <end position="41"/>
    </location>
</feature>
<dbReference type="STRING" id="39492.ERS852540_02339"/>
<keyword evidence="4" id="KW-1003">Cell membrane</keyword>
<sequence length="270" mass="30553">MTKKQLIRHSFIKSLPVLCSYLFLGMAYGMMMAEAGYQWYYSLFSCLFLYSGTCQFLLITFFSSGASLLTVALTVLLVNSRQSFYSLTFLKDFSAMGKRKLYMIHSMTDETYAVNTTLDYMPEDDKHSTMFGVALFSHFYWTFFSVLGSVIGQLLPFQLEGVDFCMTALFVIIFIDKWEHADRHSPALIGLGVGVLCLLIFGQNSFMLPALLLSTALLLLITNTNFGKKKGKKDKDTDGENAENKTDSKKIEVVTSPEDIITDEKEERKI</sequence>
<evidence type="ECO:0000256" key="1">
    <source>
        <dbReference type="ARBA" id="ARBA00004651"/>
    </source>
</evidence>
<evidence type="ECO:0000256" key="2">
    <source>
        <dbReference type="ARBA" id="ARBA00010735"/>
    </source>
</evidence>
<dbReference type="GO" id="GO:1903785">
    <property type="term" value="P:L-valine transmembrane transport"/>
    <property type="evidence" value="ECO:0007669"/>
    <property type="project" value="TreeGrafter"/>
</dbReference>
<comment type="similarity">
    <text evidence="2">Belongs to the AzlC family.</text>
</comment>
<evidence type="ECO:0000256" key="8">
    <source>
        <dbReference type="SAM" id="MobiDB-lite"/>
    </source>
</evidence>
<keyword evidence="6 9" id="KW-1133">Transmembrane helix</keyword>
<protein>
    <submittedName>
        <fullName evidence="10">Inner membrane protein YgaZ</fullName>
    </submittedName>
</protein>
<feature type="transmembrane region" description="Helical" evidence="9">
    <location>
        <begin position="187"/>
        <end position="202"/>
    </location>
</feature>
<feature type="transmembrane region" description="Helical" evidence="9">
    <location>
        <begin position="130"/>
        <end position="151"/>
    </location>
</feature>
<feature type="transmembrane region" description="Helical" evidence="9">
    <location>
        <begin position="208"/>
        <end position="226"/>
    </location>
</feature>
<feature type="transmembrane region" description="Helical" evidence="9">
    <location>
        <begin position="47"/>
        <end position="78"/>
    </location>
</feature>
<feature type="transmembrane region" description="Helical" evidence="9">
    <location>
        <begin position="157"/>
        <end position="175"/>
    </location>
</feature>
<proteinExistence type="inferred from homology"/>
<organism evidence="10 11">
    <name type="scientific">[Eubacterium] siraeum</name>
    <dbReference type="NCBI Taxonomy" id="39492"/>
    <lineage>
        <taxon>Bacteria</taxon>
        <taxon>Bacillati</taxon>
        <taxon>Bacillota</taxon>
        <taxon>Clostridia</taxon>
        <taxon>Eubacteriales</taxon>
        <taxon>Oscillospiraceae</taxon>
        <taxon>Oscillospiraceae incertae sedis</taxon>
    </lineage>
</organism>
<dbReference type="Pfam" id="PF03591">
    <property type="entry name" value="AzlC"/>
    <property type="match status" value="1"/>
</dbReference>
<dbReference type="GO" id="GO:0005886">
    <property type="term" value="C:plasma membrane"/>
    <property type="evidence" value="ECO:0007669"/>
    <property type="project" value="UniProtKB-SubCell"/>
</dbReference>